<dbReference type="EMBL" id="CP036279">
    <property type="protein sequence ID" value="QDU61165.1"/>
    <property type="molecule type" value="Genomic_DNA"/>
</dbReference>
<keyword evidence="2" id="KW-0732">Signal</keyword>
<feature type="chain" id="PRO_5021920479" evidence="2">
    <location>
        <begin position="36"/>
        <end position="115"/>
    </location>
</feature>
<reference evidence="3 4" key="1">
    <citation type="submission" date="2019-02" db="EMBL/GenBank/DDBJ databases">
        <title>Deep-cultivation of Planctomycetes and their phenomic and genomic characterization uncovers novel biology.</title>
        <authorList>
            <person name="Wiegand S."/>
            <person name="Jogler M."/>
            <person name="Boedeker C."/>
            <person name="Pinto D."/>
            <person name="Vollmers J."/>
            <person name="Rivas-Marin E."/>
            <person name="Kohn T."/>
            <person name="Peeters S.H."/>
            <person name="Heuer A."/>
            <person name="Rast P."/>
            <person name="Oberbeckmann S."/>
            <person name="Bunk B."/>
            <person name="Jeske O."/>
            <person name="Meyerdierks A."/>
            <person name="Storesund J.E."/>
            <person name="Kallscheuer N."/>
            <person name="Luecker S."/>
            <person name="Lage O.M."/>
            <person name="Pohl T."/>
            <person name="Merkel B.J."/>
            <person name="Hornburger P."/>
            <person name="Mueller R.-W."/>
            <person name="Bruemmer F."/>
            <person name="Labrenz M."/>
            <person name="Spormann A.M."/>
            <person name="Op den Camp H."/>
            <person name="Overmann J."/>
            <person name="Amann R."/>
            <person name="Jetten M.S.M."/>
            <person name="Mascher T."/>
            <person name="Medema M.H."/>
            <person name="Devos D.P."/>
            <person name="Kaster A.-K."/>
            <person name="Ovreas L."/>
            <person name="Rohde M."/>
            <person name="Galperin M.Y."/>
            <person name="Jogler C."/>
        </authorList>
    </citation>
    <scope>NUCLEOTIDE SEQUENCE [LARGE SCALE GENOMIC DNA]</scope>
    <source>
        <strain evidence="3 4">Pan216</strain>
    </source>
</reference>
<gene>
    <name evidence="3" type="ORF">Pan216_20190</name>
</gene>
<feature type="region of interest" description="Disordered" evidence="1">
    <location>
        <begin position="58"/>
        <end position="87"/>
    </location>
</feature>
<dbReference type="Proteomes" id="UP000317093">
    <property type="component" value="Chromosome"/>
</dbReference>
<feature type="signal peptide" evidence="2">
    <location>
        <begin position="1"/>
        <end position="35"/>
    </location>
</feature>
<dbReference type="KEGG" id="knv:Pan216_20190"/>
<dbReference type="RefSeq" id="WP_145257794.1">
    <property type="nucleotide sequence ID" value="NZ_CP036279.1"/>
</dbReference>
<organism evidence="3 4">
    <name type="scientific">Kolteria novifilia</name>
    <dbReference type="NCBI Taxonomy" id="2527975"/>
    <lineage>
        <taxon>Bacteria</taxon>
        <taxon>Pseudomonadati</taxon>
        <taxon>Planctomycetota</taxon>
        <taxon>Planctomycetia</taxon>
        <taxon>Kolteriales</taxon>
        <taxon>Kolteriaceae</taxon>
        <taxon>Kolteria</taxon>
    </lineage>
</organism>
<evidence type="ECO:0000313" key="4">
    <source>
        <dbReference type="Proteomes" id="UP000317093"/>
    </source>
</evidence>
<protein>
    <submittedName>
        <fullName evidence="3">Uncharacterized protein</fullName>
    </submittedName>
</protein>
<sequence precursor="true">MAQLQHLHPLRSTRPARWIALAGLSLSFVMSSGCATTGSGKEFNWPWKKKEGVAAGPLVPSAPDGGLLPPPGSADRRLPPPSRSAVNLGKPIFPATARQESEDLNLISWTTGDHR</sequence>
<keyword evidence="4" id="KW-1185">Reference proteome</keyword>
<name>A0A518B2G5_9BACT</name>
<evidence type="ECO:0000256" key="1">
    <source>
        <dbReference type="SAM" id="MobiDB-lite"/>
    </source>
</evidence>
<evidence type="ECO:0000313" key="3">
    <source>
        <dbReference type="EMBL" id="QDU61165.1"/>
    </source>
</evidence>
<proteinExistence type="predicted"/>
<dbReference type="AlphaFoldDB" id="A0A518B2G5"/>
<accession>A0A518B2G5</accession>
<evidence type="ECO:0000256" key="2">
    <source>
        <dbReference type="SAM" id="SignalP"/>
    </source>
</evidence>